<protein>
    <submittedName>
        <fullName evidence="1">Uncharacterized protein</fullName>
    </submittedName>
</protein>
<evidence type="ECO:0000313" key="1">
    <source>
        <dbReference type="EMBL" id="KKL09297.1"/>
    </source>
</evidence>
<gene>
    <name evidence="1" type="ORF">LCGC14_2567270</name>
</gene>
<name>A0A0F9B694_9ZZZZ</name>
<accession>A0A0F9B694</accession>
<comment type="caution">
    <text evidence="1">The sequence shown here is derived from an EMBL/GenBank/DDBJ whole genome shotgun (WGS) entry which is preliminary data.</text>
</comment>
<proteinExistence type="predicted"/>
<dbReference type="AlphaFoldDB" id="A0A0F9B694"/>
<sequence length="165" mass="18825">MKTPTKANCPLYAEKELVIVTGGFLERNDYGDYRYVLIYENQKVELAADEEDWLTVRHLIGTQLREGERVISESVGVQEKLKEVFHANVKVNKVSDGPLGEVTLEGTDGHAKSEYTVQLNMDGDIILTEYTYDGEDLWDDFFLSKKAAKELYKVLHQIYGKAKDE</sequence>
<reference evidence="1" key="1">
    <citation type="journal article" date="2015" name="Nature">
        <title>Complex archaea that bridge the gap between prokaryotes and eukaryotes.</title>
        <authorList>
            <person name="Spang A."/>
            <person name="Saw J.H."/>
            <person name="Jorgensen S.L."/>
            <person name="Zaremba-Niedzwiedzka K."/>
            <person name="Martijn J."/>
            <person name="Lind A.E."/>
            <person name="van Eijk R."/>
            <person name="Schleper C."/>
            <person name="Guy L."/>
            <person name="Ettema T.J."/>
        </authorList>
    </citation>
    <scope>NUCLEOTIDE SEQUENCE</scope>
</reference>
<dbReference type="EMBL" id="LAZR01042541">
    <property type="protein sequence ID" value="KKL09297.1"/>
    <property type="molecule type" value="Genomic_DNA"/>
</dbReference>
<organism evidence="1">
    <name type="scientific">marine sediment metagenome</name>
    <dbReference type="NCBI Taxonomy" id="412755"/>
    <lineage>
        <taxon>unclassified sequences</taxon>
        <taxon>metagenomes</taxon>
        <taxon>ecological metagenomes</taxon>
    </lineage>
</organism>